<organism evidence="1">
    <name type="scientific">Siphoviridae sp. ctnpt50</name>
    <dbReference type="NCBI Taxonomy" id="2827941"/>
    <lineage>
        <taxon>Viruses</taxon>
        <taxon>Duplodnaviria</taxon>
        <taxon>Heunggongvirae</taxon>
        <taxon>Uroviricota</taxon>
        <taxon>Caudoviricetes</taxon>
    </lineage>
</organism>
<evidence type="ECO:0000313" key="1">
    <source>
        <dbReference type="EMBL" id="DAF49010.1"/>
    </source>
</evidence>
<proteinExistence type="predicted"/>
<dbReference type="EMBL" id="BK032577">
    <property type="protein sequence ID" value="DAF49010.1"/>
    <property type="molecule type" value="Genomic_DNA"/>
</dbReference>
<name>A0A8S5SE86_9CAUD</name>
<sequence>MKRKMYLLERVHDSKTIYGWKSGERIWADSPCKGWKVIEIVYVD</sequence>
<accession>A0A8S5SE86</accession>
<reference evidence="1" key="1">
    <citation type="journal article" date="2021" name="Proc. Natl. Acad. Sci. U.S.A.">
        <title>A Catalog of Tens of Thousands of Viruses from Human Metagenomes Reveals Hidden Associations with Chronic Diseases.</title>
        <authorList>
            <person name="Tisza M.J."/>
            <person name="Buck C.B."/>
        </authorList>
    </citation>
    <scope>NUCLEOTIDE SEQUENCE</scope>
    <source>
        <strain evidence="1">Ctnpt50</strain>
    </source>
</reference>
<protein>
    <submittedName>
        <fullName evidence="1">Uncharacterized protein</fullName>
    </submittedName>
</protein>